<keyword evidence="4 8" id="KW-0520">NAD</keyword>
<evidence type="ECO:0000256" key="3">
    <source>
        <dbReference type="ARBA" id="ARBA00023002"/>
    </source>
</evidence>
<dbReference type="Gene3D" id="3.40.50.720">
    <property type="entry name" value="NAD(P)-binding Rossmann-like Domain"/>
    <property type="match status" value="1"/>
</dbReference>
<comment type="caution">
    <text evidence="12">The sequence shown here is derived from an EMBL/GenBank/DDBJ whole genome shotgun (WGS) entry which is preliminary data.</text>
</comment>
<dbReference type="InterPro" id="IPR008927">
    <property type="entry name" value="6-PGluconate_DH-like_C_sf"/>
</dbReference>
<dbReference type="Gene3D" id="1.10.1040.10">
    <property type="entry name" value="N-(1-d-carboxylethyl)-l-norvaline Dehydrogenase, domain 2"/>
    <property type="match status" value="1"/>
</dbReference>
<keyword evidence="3 8" id="KW-0560">Oxidoreductase</keyword>
<evidence type="ECO:0000313" key="13">
    <source>
        <dbReference type="Proteomes" id="UP000217033"/>
    </source>
</evidence>
<dbReference type="InterPro" id="IPR006109">
    <property type="entry name" value="G3P_DH_NAD-dep_C"/>
</dbReference>
<keyword evidence="13" id="KW-1185">Reference proteome</keyword>
<dbReference type="PIRSF" id="PIRSF000114">
    <property type="entry name" value="Glycerol-3-P_dh"/>
    <property type="match status" value="1"/>
</dbReference>
<dbReference type="InterPro" id="IPR013328">
    <property type="entry name" value="6PGD_dom2"/>
</dbReference>
<dbReference type="PRINTS" id="PR00077">
    <property type="entry name" value="GPDHDRGNASE"/>
</dbReference>
<keyword evidence="6" id="KW-0594">Phospholipid biosynthesis</keyword>
<dbReference type="PANTHER" id="PTHR11728">
    <property type="entry name" value="GLYCEROL-3-PHOSPHATE DEHYDROGENASE"/>
    <property type="match status" value="1"/>
</dbReference>
<dbReference type="PANTHER" id="PTHR11728:SF1">
    <property type="entry name" value="GLYCEROL-3-PHOSPHATE DEHYDROGENASE [NAD(+)] 2, CHLOROPLASTIC"/>
    <property type="match status" value="1"/>
</dbReference>
<evidence type="ECO:0000259" key="11">
    <source>
        <dbReference type="Pfam" id="PF07479"/>
    </source>
</evidence>
<feature type="domain" description="Glycerol-3-phosphate dehydrogenase NAD-dependent C-terminal" evidence="11">
    <location>
        <begin position="181"/>
        <end position="322"/>
    </location>
</feature>
<organism evidence="12 13">
    <name type="scientific">Mycoplasmopsis agassizii</name>
    <dbReference type="NCBI Taxonomy" id="33922"/>
    <lineage>
        <taxon>Bacteria</taxon>
        <taxon>Bacillati</taxon>
        <taxon>Mycoplasmatota</taxon>
        <taxon>Mycoplasmoidales</taxon>
        <taxon>Metamycoplasmataceae</taxon>
        <taxon>Mycoplasmopsis</taxon>
    </lineage>
</organism>
<evidence type="ECO:0000256" key="6">
    <source>
        <dbReference type="ARBA" id="ARBA00023209"/>
    </source>
</evidence>
<dbReference type="RefSeq" id="WP_084232038.1">
    <property type="nucleotide sequence ID" value="NZ_FWXE01000002.1"/>
</dbReference>
<dbReference type="Proteomes" id="UP000217033">
    <property type="component" value="Unassembled WGS sequence"/>
</dbReference>
<keyword evidence="5" id="KW-0443">Lipid metabolism</keyword>
<dbReference type="Pfam" id="PF07479">
    <property type="entry name" value="NAD_Gly3P_dh_C"/>
    <property type="match status" value="1"/>
</dbReference>
<dbReference type="Pfam" id="PF01210">
    <property type="entry name" value="NAD_Gly3P_dh_N"/>
    <property type="match status" value="1"/>
</dbReference>
<keyword evidence="7" id="KW-1208">Phospholipid metabolism</keyword>
<name>A0ABX4H417_9BACT</name>
<accession>A0ABX4H417</accession>
<sequence>MAKISFIGTGAYGTALANVLLKNNHEVNFYGIDDQEINDLKQGSNTKYFNQKKMHKIPNLVTKNLEDVLNNVDLIILATPSKATRFILKKIDDFKLNKQFNFINLSKGLDAEKNDLLSRTLTSDFSHIINNYAALIGPSFAQEVFDENLTMINIVSENEEYNKRIAKLFTNENFKVIPNTDLITLQTYSVLKNIYALATGMTKAMHDAYNTLVSVLTLGFKETNHYLKQVEKITPESISELAAFGDFVLTATSNKSRNFSFGYEIGKLGIEEATKLHKSVTTEGFVSLLAISKKLNNNLEDFPLLNSLYQICYGNKSHRDLLDFLSK</sequence>
<evidence type="ECO:0000256" key="4">
    <source>
        <dbReference type="ARBA" id="ARBA00023027"/>
    </source>
</evidence>
<evidence type="ECO:0000256" key="5">
    <source>
        <dbReference type="ARBA" id="ARBA00023098"/>
    </source>
</evidence>
<evidence type="ECO:0000256" key="1">
    <source>
        <dbReference type="ARBA" id="ARBA00011009"/>
    </source>
</evidence>
<evidence type="ECO:0000313" key="12">
    <source>
        <dbReference type="EMBL" id="PAF54630.1"/>
    </source>
</evidence>
<dbReference type="SUPFAM" id="SSF48179">
    <property type="entry name" value="6-phosphogluconate dehydrogenase C-terminal domain-like"/>
    <property type="match status" value="1"/>
</dbReference>
<dbReference type="InterPro" id="IPR011128">
    <property type="entry name" value="G3P_DH_NAD-dep_N"/>
</dbReference>
<dbReference type="EC" id="1.1.1.94" evidence="9"/>
<evidence type="ECO:0000256" key="2">
    <source>
        <dbReference type="ARBA" id="ARBA00022516"/>
    </source>
</evidence>
<evidence type="ECO:0000256" key="7">
    <source>
        <dbReference type="ARBA" id="ARBA00023264"/>
    </source>
</evidence>
<dbReference type="SUPFAM" id="SSF51735">
    <property type="entry name" value="NAD(P)-binding Rossmann-fold domains"/>
    <property type="match status" value="1"/>
</dbReference>
<dbReference type="InterPro" id="IPR006168">
    <property type="entry name" value="G3P_DH_NAD-dep"/>
</dbReference>
<evidence type="ECO:0000256" key="9">
    <source>
        <dbReference type="RuleBase" id="RU000439"/>
    </source>
</evidence>
<keyword evidence="2" id="KW-0444">Lipid biosynthesis</keyword>
<feature type="domain" description="Glycerol-3-phosphate dehydrogenase NAD-dependent N-terminal" evidence="10">
    <location>
        <begin position="3"/>
        <end position="160"/>
    </location>
</feature>
<comment type="catalytic activity">
    <reaction evidence="9">
        <text>sn-glycerol 3-phosphate + NADP(+) = dihydroxyacetone phosphate + NADPH + H(+)</text>
        <dbReference type="Rhea" id="RHEA:11096"/>
        <dbReference type="ChEBI" id="CHEBI:15378"/>
        <dbReference type="ChEBI" id="CHEBI:57597"/>
        <dbReference type="ChEBI" id="CHEBI:57642"/>
        <dbReference type="ChEBI" id="CHEBI:57783"/>
        <dbReference type="ChEBI" id="CHEBI:58349"/>
        <dbReference type="EC" id="1.1.1.94"/>
    </reaction>
</comment>
<gene>
    <name evidence="12" type="ORF">CJF60_02730</name>
</gene>
<protein>
    <recommendedName>
        <fullName evidence="9">Glycerol-3-phosphate dehydrogenase</fullName>
        <ecNumber evidence="9">1.1.1.94</ecNumber>
    </recommendedName>
</protein>
<reference evidence="12" key="1">
    <citation type="submission" date="2017-08" db="EMBL/GenBank/DDBJ databases">
        <authorList>
            <person name="Alvarez-Ponce D."/>
            <person name="Weitzman C.L."/>
            <person name="Tillett R.L."/>
            <person name="Sandmeier F.C."/>
            <person name="Tracy C.R."/>
        </authorList>
    </citation>
    <scope>NUCLEOTIDE SEQUENCE [LARGE SCALE GENOMIC DNA]</scope>
    <source>
        <strain evidence="12">PS6</strain>
    </source>
</reference>
<dbReference type="EMBL" id="NQMN01000002">
    <property type="protein sequence ID" value="PAF54630.1"/>
    <property type="molecule type" value="Genomic_DNA"/>
</dbReference>
<proteinExistence type="inferred from homology"/>
<evidence type="ECO:0000256" key="8">
    <source>
        <dbReference type="RuleBase" id="RU000437"/>
    </source>
</evidence>
<evidence type="ECO:0000259" key="10">
    <source>
        <dbReference type="Pfam" id="PF01210"/>
    </source>
</evidence>
<dbReference type="InterPro" id="IPR036291">
    <property type="entry name" value="NAD(P)-bd_dom_sf"/>
</dbReference>
<comment type="similarity">
    <text evidence="1 8">Belongs to the NAD-dependent glycerol-3-phosphate dehydrogenase family.</text>
</comment>